<accession>A0A1I3URD9</accession>
<gene>
    <name evidence="1" type="ORF">SAMN05518846_10681</name>
</gene>
<dbReference type="EMBL" id="FORT01000006">
    <property type="protein sequence ID" value="SFJ85532.1"/>
    <property type="molecule type" value="Genomic_DNA"/>
</dbReference>
<dbReference type="STRING" id="1884381.SAMN05518846_10681"/>
<keyword evidence="2" id="KW-1185">Reference proteome</keyword>
<dbReference type="Proteomes" id="UP000198915">
    <property type="component" value="Unassembled WGS sequence"/>
</dbReference>
<dbReference type="AlphaFoldDB" id="A0A1I3URD9"/>
<name>A0A1I3URD9_9BACL</name>
<organism evidence="1 2">
    <name type="scientific">Brevibacillus centrosporus</name>
    <dbReference type="NCBI Taxonomy" id="54910"/>
    <lineage>
        <taxon>Bacteria</taxon>
        <taxon>Bacillati</taxon>
        <taxon>Bacillota</taxon>
        <taxon>Bacilli</taxon>
        <taxon>Bacillales</taxon>
        <taxon>Paenibacillaceae</taxon>
        <taxon>Brevibacillus</taxon>
    </lineage>
</organism>
<proteinExistence type="predicted"/>
<protein>
    <submittedName>
        <fullName evidence="1">Uncharacterized protein</fullName>
    </submittedName>
</protein>
<evidence type="ECO:0000313" key="2">
    <source>
        <dbReference type="Proteomes" id="UP000198915"/>
    </source>
</evidence>
<reference evidence="2" key="1">
    <citation type="submission" date="2016-10" db="EMBL/GenBank/DDBJ databases">
        <authorList>
            <person name="Varghese N."/>
            <person name="Submissions S."/>
        </authorList>
    </citation>
    <scope>NUCLEOTIDE SEQUENCE [LARGE SCALE GENOMIC DNA]</scope>
    <source>
        <strain evidence="2">OK042</strain>
    </source>
</reference>
<evidence type="ECO:0000313" key="1">
    <source>
        <dbReference type="EMBL" id="SFJ85532.1"/>
    </source>
</evidence>
<sequence>MPGLFLRDWKPFSSKIMRFDLFPVSSYNLSVMIDLRIFYDWGEVQCLHAYLLLKSVLKK</sequence>